<accession>A0A9P0VSJ9</accession>
<proteinExistence type="predicted"/>
<evidence type="ECO:0000313" key="2">
    <source>
        <dbReference type="Proteomes" id="UP001152888"/>
    </source>
</evidence>
<dbReference type="AlphaFoldDB" id="A0A9P0VSJ9"/>
<protein>
    <submittedName>
        <fullName evidence="1">Uncharacterized protein</fullName>
    </submittedName>
</protein>
<evidence type="ECO:0000313" key="1">
    <source>
        <dbReference type="EMBL" id="CAH2018885.1"/>
    </source>
</evidence>
<dbReference type="EMBL" id="CAKOFQ010010012">
    <property type="protein sequence ID" value="CAH2018885.1"/>
    <property type="molecule type" value="Genomic_DNA"/>
</dbReference>
<feature type="non-terminal residue" evidence="1">
    <location>
        <position position="1"/>
    </location>
</feature>
<gene>
    <name evidence="1" type="ORF">ACAOBT_LOCUS36904</name>
</gene>
<reference evidence="1" key="1">
    <citation type="submission" date="2022-03" db="EMBL/GenBank/DDBJ databases">
        <authorList>
            <person name="Sayadi A."/>
        </authorList>
    </citation>
    <scope>NUCLEOTIDE SEQUENCE</scope>
</reference>
<comment type="caution">
    <text evidence="1">The sequence shown here is derived from an EMBL/GenBank/DDBJ whole genome shotgun (WGS) entry which is preliminary data.</text>
</comment>
<name>A0A9P0VSJ9_ACAOB</name>
<organism evidence="1 2">
    <name type="scientific">Acanthoscelides obtectus</name>
    <name type="common">Bean weevil</name>
    <name type="synonym">Bruchus obtectus</name>
    <dbReference type="NCBI Taxonomy" id="200917"/>
    <lineage>
        <taxon>Eukaryota</taxon>
        <taxon>Metazoa</taxon>
        <taxon>Ecdysozoa</taxon>
        <taxon>Arthropoda</taxon>
        <taxon>Hexapoda</taxon>
        <taxon>Insecta</taxon>
        <taxon>Pterygota</taxon>
        <taxon>Neoptera</taxon>
        <taxon>Endopterygota</taxon>
        <taxon>Coleoptera</taxon>
        <taxon>Polyphaga</taxon>
        <taxon>Cucujiformia</taxon>
        <taxon>Chrysomeloidea</taxon>
        <taxon>Chrysomelidae</taxon>
        <taxon>Bruchinae</taxon>
        <taxon>Bruchini</taxon>
        <taxon>Acanthoscelides</taxon>
    </lineage>
</organism>
<sequence length="74" mass="8204">RARSLCLQNSNQNRQWLSNSSLLPTSCPPRWPPSRRCHNSSTPGTAAALGLQGWDLQQLALYLLVSTAQVRNLC</sequence>
<keyword evidence="2" id="KW-1185">Reference proteome</keyword>
<dbReference type="Proteomes" id="UP001152888">
    <property type="component" value="Unassembled WGS sequence"/>
</dbReference>